<reference evidence="1 2" key="1">
    <citation type="journal article" date="2022" name="Hortic Res">
        <title>A haplotype resolved chromosomal level avocado genome allows analysis of novel avocado genes.</title>
        <authorList>
            <person name="Nath O."/>
            <person name="Fletcher S.J."/>
            <person name="Hayward A."/>
            <person name="Shaw L.M."/>
            <person name="Masouleh A.K."/>
            <person name="Furtado A."/>
            <person name="Henry R.J."/>
            <person name="Mitter N."/>
        </authorList>
    </citation>
    <scope>NUCLEOTIDE SEQUENCE [LARGE SCALE GENOMIC DNA]</scope>
    <source>
        <strain evidence="2">cv. Hass</strain>
    </source>
</reference>
<organism evidence="1 2">
    <name type="scientific">Persea americana</name>
    <name type="common">Avocado</name>
    <dbReference type="NCBI Taxonomy" id="3435"/>
    <lineage>
        <taxon>Eukaryota</taxon>
        <taxon>Viridiplantae</taxon>
        <taxon>Streptophyta</taxon>
        <taxon>Embryophyta</taxon>
        <taxon>Tracheophyta</taxon>
        <taxon>Spermatophyta</taxon>
        <taxon>Magnoliopsida</taxon>
        <taxon>Magnoliidae</taxon>
        <taxon>Laurales</taxon>
        <taxon>Lauraceae</taxon>
        <taxon>Persea</taxon>
    </lineage>
</organism>
<protein>
    <submittedName>
        <fullName evidence="1">Uncharacterized protein</fullName>
    </submittedName>
</protein>
<dbReference type="Proteomes" id="UP001234297">
    <property type="component" value="Chromosome 3"/>
</dbReference>
<keyword evidence="2" id="KW-1185">Reference proteome</keyword>
<dbReference type="EMBL" id="CM056811">
    <property type="protein sequence ID" value="KAJ8638404.1"/>
    <property type="molecule type" value="Genomic_DNA"/>
</dbReference>
<gene>
    <name evidence="1" type="ORF">MRB53_012671</name>
</gene>
<comment type="caution">
    <text evidence="1">The sequence shown here is derived from an EMBL/GenBank/DDBJ whole genome shotgun (WGS) entry which is preliminary data.</text>
</comment>
<sequence length="402" mass="45012">MGSLLSVFPLLLLASVCHCSIEFNHSTQSNSKEEENEGLCALLIRPLGYSCFEHTVETRDGYLLAVQRISYGTGGIRTIPGPPVFLQHGLFQGGDAWFANSKEESLGFILADYGFDVWVGNVRGTHWSHGHKSLSEKEKAFWDWSWQELAQYDLTDMITYVYSLTNSKVFLVAHSQGTLMALAALTQPITVDMVEAAALLCPVSYLGHISSQLVLQAVSVHLDQILLAMGLHQLNFRSDIGVHILDSLCDGHVDCGSLLSAITGKNCCFNGSRVEFYLQYEPHPSSTKNMNHLFQMIRKGDFAMYDYGLLGNVKRYGRLHPPSFDLAKIPKSLPLLIAYGGQDALADVTDVEHTIKEFQAKPELLYLESYGHIDFILSVYAKNDVYDELMEFFNSQRRSRSY</sequence>
<accession>A0ACC2LYI2</accession>
<evidence type="ECO:0000313" key="2">
    <source>
        <dbReference type="Proteomes" id="UP001234297"/>
    </source>
</evidence>
<evidence type="ECO:0000313" key="1">
    <source>
        <dbReference type="EMBL" id="KAJ8638404.1"/>
    </source>
</evidence>
<name>A0ACC2LYI2_PERAE</name>
<proteinExistence type="predicted"/>